<feature type="compositionally biased region" description="Polar residues" evidence="1">
    <location>
        <begin position="100"/>
        <end position="110"/>
    </location>
</feature>
<dbReference type="EMBL" id="LKTM01000149">
    <property type="protein sequence ID" value="KQH78855.1"/>
    <property type="molecule type" value="Genomic_DNA"/>
</dbReference>
<feature type="region of interest" description="Disordered" evidence="1">
    <location>
        <begin position="100"/>
        <end position="121"/>
    </location>
</feature>
<gene>
    <name evidence="2" type="ORF">AO501_07715</name>
</gene>
<name>A0A0Q2MG70_MYCGO</name>
<evidence type="ECO:0000256" key="1">
    <source>
        <dbReference type="SAM" id="MobiDB-lite"/>
    </source>
</evidence>
<reference evidence="2 3" key="1">
    <citation type="submission" date="2015-10" db="EMBL/GenBank/DDBJ databases">
        <title>Mycobacterium gordonae draft genome assembly.</title>
        <authorList>
            <person name="Ustinova V."/>
            <person name="Smirnova T."/>
            <person name="Blagodatskikh K."/>
            <person name="Varlamov D."/>
            <person name="Larionova E."/>
            <person name="Chernousova L."/>
        </authorList>
    </citation>
    <scope>NUCLEOTIDE SEQUENCE [LARGE SCALE GENOMIC DNA]</scope>
    <source>
        <strain evidence="2 3">CTRI 14-8773</strain>
    </source>
</reference>
<evidence type="ECO:0000313" key="2">
    <source>
        <dbReference type="EMBL" id="KQH78855.1"/>
    </source>
</evidence>
<proteinExistence type="predicted"/>
<organism evidence="2 3">
    <name type="scientific">Mycobacterium gordonae</name>
    <dbReference type="NCBI Taxonomy" id="1778"/>
    <lineage>
        <taxon>Bacteria</taxon>
        <taxon>Bacillati</taxon>
        <taxon>Actinomycetota</taxon>
        <taxon>Actinomycetes</taxon>
        <taxon>Mycobacteriales</taxon>
        <taxon>Mycobacteriaceae</taxon>
        <taxon>Mycobacterium</taxon>
    </lineage>
</organism>
<comment type="caution">
    <text evidence="2">The sequence shown here is derived from an EMBL/GenBank/DDBJ whole genome shotgun (WGS) entry which is preliminary data.</text>
</comment>
<dbReference type="AlphaFoldDB" id="A0A0Q2MG70"/>
<evidence type="ECO:0000313" key="3">
    <source>
        <dbReference type="Proteomes" id="UP000051677"/>
    </source>
</evidence>
<dbReference type="OrthoDB" id="4578716at2"/>
<sequence length="121" mass="13640">MKLCTVCQAPCGEGSRCDQHKRKHAPTPSATARGYGYSYQKLRAQAIALQPFCTDCQATDNLTLDHTPESWRKVERGRTLTLRDVRNGLLFVRCQRCNQKAGNARGSSITHEPRLQHSDLR</sequence>
<dbReference type="Proteomes" id="UP000051677">
    <property type="component" value="Unassembled WGS sequence"/>
</dbReference>
<accession>A0A0Q2MG70</accession>
<feature type="compositionally biased region" description="Basic and acidic residues" evidence="1">
    <location>
        <begin position="111"/>
        <end position="121"/>
    </location>
</feature>
<dbReference type="RefSeq" id="WP_055578257.1">
    <property type="nucleotide sequence ID" value="NZ_LKTM01000149.1"/>
</dbReference>
<protein>
    <recommendedName>
        <fullName evidence="4">HNH endonuclease</fullName>
    </recommendedName>
</protein>
<evidence type="ECO:0008006" key="4">
    <source>
        <dbReference type="Google" id="ProtNLM"/>
    </source>
</evidence>